<gene>
    <name evidence="1" type="ORF">M097_3986</name>
</gene>
<dbReference type="EMBL" id="JNHI01000032">
    <property type="protein sequence ID" value="KDS27189.1"/>
    <property type="molecule type" value="Genomic_DNA"/>
</dbReference>
<name>A0A078QV21_PHOVU</name>
<proteinExistence type="predicted"/>
<organism evidence="1 2">
    <name type="scientific">Phocaeicola vulgatus str. 3775 SL</name>
    <name type="common">B</name>
    <name type="synonym">iv</name>
    <dbReference type="NCBI Taxonomy" id="1339350"/>
    <lineage>
        <taxon>Bacteria</taxon>
        <taxon>Pseudomonadati</taxon>
        <taxon>Bacteroidota</taxon>
        <taxon>Bacteroidia</taxon>
        <taxon>Bacteroidales</taxon>
        <taxon>Bacteroidaceae</taxon>
        <taxon>Phocaeicola</taxon>
    </lineage>
</organism>
<reference evidence="1 2" key="1">
    <citation type="submission" date="2014-04" db="EMBL/GenBank/DDBJ databases">
        <authorList>
            <person name="Sears C."/>
            <person name="Carroll K."/>
            <person name="Sack B.R."/>
            <person name="Qadri F."/>
            <person name="Myers L.L."/>
            <person name="Chung G.-T."/>
            <person name="Escheverria P."/>
            <person name="Fraser C.M."/>
            <person name="Sadzewicz L."/>
            <person name="Shefchek K.A."/>
            <person name="Tallon L."/>
            <person name="Das S.P."/>
            <person name="Daugherty S."/>
            <person name="Mongodin E.F."/>
        </authorList>
    </citation>
    <scope>NUCLEOTIDE SEQUENCE [LARGE SCALE GENOMIC DNA]</scope>
    <source>
        <strain evidence="2">3775 SL(B) 10 (iv)</strain>
    </source>
</reference>
<sequence length="108" mass="12012">MEKMELSEALKANASVLEGLFTSLKLFPFMFRGDVNVTSYDETGALDTVIEMGIYKVKPKQGVWGTLVVFNAFDGAGGVVQKLYNATGAKYRVKNSNTDNLWTDWKSF</sequence>
<dbReference type="PATRIC" id="fig|1339350.3.peg.3800"/>
<dbReference type="RefSeq" id="WP_032946309.1">
    <property type="nucleotide sequence ID" value="NZ_JNHI01000032.1"/>
</dbReference>
<comment type="caution">
    <text evidence="1">The sequence shown here is derived from an EMBL/GenBank/DDBJ whole genome shotgun (WGS) entry which is preliminary data.</text>
</comment>
<accession>A0A078QV21</accession>
<evidence type="ECO:0000313" key="2">
    <source>
        <dbReference type="Proteomes" id="UP000028134"/>
    </source>
</evidence>
<evidence type="ECO:0000313" key="1">
    <source>
        <dbReference type="EMBL" id="KDS27189.1"/>
    </source>
</evidence>
<dbReference type="Proteomes" id="UP000028134">
    <property type="component" value="Unassembled WGS sequence"/>
</dbReference>
<dbReference type="AlphaFoldDB" id="A0A078QV21"/>
<protein>
    <submittedName>
        <fullName evidence="1">Uncharacterized protein</fullName>
    </submittedName>
</protein>